<keyword evidence="2" id="KW-1185">Reference proteome</keyword>
<organism evidence="1 2">
    <name type="scientific">Cronobacter sakazakii (strain ATCC BAA-894)</name>
    <name type="common">Enterobacter sakazakii</name>
    <dbReference type="NCBI Taxonomy" id="290339"/>
    <lineage>
        <taxon>Bacteria</taxon>
        <taxon>Pseudomonadati</taxon>
        <taxon>Pseudomonadota</taxon>
        <taxon>Gammaproteobacteria</taxon>
        <taxon>Enterobacterales</taxon>
        <taxon>Enterobacteriaceae</taxon>
        <taxon>Cronobacter</taxon>
    </lineage>
</organism>
<dbReference type="KEGG" id="esa:ESA_00211"/>
<accession>A7MM71</accession>
<sequence>MKDLFAGVIQGVSIGRSFRLFNQQSGVERGFQLFPDSDQPVSWQNIFVTHLTF</sequence>
<gene>
    <name evidence="1" type="ordered locus">ESA_00211</name>
</gene>
<name>A7MM71_CROS8</name>
<dbReference type="HOGENOM" id="CLU_3060679_0_0_6"/>
<evidence type="ECO:0000313" key="2">
    <source>
        <dbReference type="Proteomes" id="UP000000260"/>
    </source>
</evidence>
<dbReference type="Proteomes" id="UP000000260">
    <property type="component" value="Chromosome"/>
</dbReference>
<dbReference type="EMBL" id="CP000783">
    <property type="protein sequence ID" value="ABU75512.1"/>
    <property type="molecule type" value="Genomic_DNA"/>
</dbReference>
<dbReference type="AlphaFoldDB" id="A7MM71"/>
<evidence type="ECO:0000313" key="1">
    <source>
        <dbReference type="EMBL" id="ABU75512.1"/>
    </source>
</evidence>
<protein>
    <submittedName>
        <fullName evidence="1">Uncharacterized protein</fullName>
    </submittedName>
</protein>
<proteinExistence type="predicted"/>
<reference evidence="1 2" key="1">
    <citation type="journal article" date="2010" name="PLoS ONE">
        <title>Genome sequence of Cronobacter sakazakii BAA-894 and comparative genomic hybridization analysis with other Cronobacter species.</title>
        <authorList>
            <person name="Kucerova E."/>
            <person name="Clifton S.W."/>
            <person name="Xia X.Q."/>
            <person name="Long F."/>
            <person name="Porwollik S."/>
            <person name="Fulton L."/>
            <person name="Fronick C."/>
            <person name="Minx P."/>
            <person name="Kyung K."/>
            <person name="Warren W."/>
            <person name="Fulton R."/>
            <person name="Feng D."/>
            <person name="Wollam A."/>
            <person name="Shah N."/>
            <person name="Bhonagiri V."/>
            <person name="Nash W.E."/>
            <person name="Hallsworth-Pepin K."/>
            <person name="Wilson R.K."/>
            <person name="McClelland M."/>
            <person name="Forsythe S.J."/>
        </authorList>
    </citation>
    <scope>NUCLEOTIDE SEQUENCE [LARGE SCALE GENOMIC DNA]</scope>
    <source>
        <strain evidence="1 2">ATCC BAA-894</strain>
    </source>
</reference>